<dbReference type="GeneID" id="109467370"/>
<organism evidence="13 14">
    <name type="scientific">Branchiostoma belcheri</name>
    <name type="common">Amphioxus</name>
    <dbReference type="NCBI Taxonomy" id="7741"/>
    <lineage>
        <taxon>Eukaryota</taxon>
        <taxon>Metazoa</taxon>
        <taxon>Chordata</taxon>
        <taxon>Cephalochordata</taxon>
        <taxon>Leptocardii</taxon>
        <taxon>Amphioxiformes</taxon>
        <taxon>Branchiostomatidae</taxon>
        <taxon>Branchiostoma</taxon>
    </lineage>
</organism>
<evidence type="ECO:0000256" key="7">
    <source>
        <dbReference type="ARBA" id="ARBA00022989"/>
    </source>
</evidence>
<sequence>METPSRPMSFFMLTVLFTLSVILYYYFATFDITSTNFSVKAIQSRILLRQTLSDSHILLTSTARTPRITKPLQSAIARKRKLDINVEKNLTRLNESLQRLSTPESFSYFSGYKDRKKCKKRKACPTDTPVGHYRTCALVGNGGILLKSNCGNEIDSHDYVIRMNMAALKNYEQDVGRKTNLSFINWKRIKELGKEIASKKKKKEVLQHLTLLNGSVFSYVKLKTKDAISALESLETILKNNSLNITVTYSRSNVPLVFTRPLRETFIPRLKSPTSGLIAYILASRFCDVITMYGFYPFATDMRNRTLFYHYYDKSSVAKKRRSRHNFIIEHNFFTLLHNNGLVRLVTDICE</sequence>
<feature type="disulfide bond" evidence="11">
    <location>
        <begin position="136"/>
        <end position="287"/>
    </location>
</feature>
<protein>
    <submittedName>
        <fullName evidence="14">Alpha-2,8-sialyltransferase 8B-like</fullName>
    </submittedName>
</protein>
<reference evidence="14" key="1">
    <citation type="submission" date="2025-08" db="UniProtKB">
        <authorList>
            <consortium name="RefSeq"/>
        </authorList>
    </citation>
    <scope>IDENTIFICATION</scope>
    <source>
        <tissue evidence="14">Gonad</tissue>
    </source>
</reference>
<dbReference type="GO" id="GO:0009311">
    <property type="term" value="P:oligosaccharide metabolic process"/>
    <property type="evidence" value="ECO:0007669"/>
    <property type="project" value="TreeGrafter"/>
</dbReference>
<evidence type="ECO:0000256" key="4">
    <source>
        <dbReference type="ARBA" id="ARBA00022679"/>
    </source>
</evidence>
<dbReference type="OrthoDB" id="10264956at2759"/>
<dbReference type="Gene3D" id="3.90.1480.20">
    <property type="entry name" value="Glycosyl transferase family 29"/>
    <property type="match status" value="1"/>
</dbReference>
<gene>
    <name evidence="14" type="primary">LOC109467370</name>
</gene>
<dbReference type="PANTHER" id="PTHR11987">
    <property type="entry name" value="ALPHA-2,8-SIALYLTRANSFERASE"/>
    <property type="match status" value="1"/>
</dbReference>
<keyword evidence="6" id="KW-0735">Signal-anchor</keyword>
<evidence type="ECO:0000256" key="11">
    <source>
        <dbReference type="PIRSR" id="PIRSR005557-2"/>
    </source>
</evidence>
<evidence type="ECO:0000256" key="6">
    <source>
        <dbReference type="ARBA" id="ARBA00022968"/>
    </source>
</evidence>
<dbReference type="Proteomes" id="UP000515135">
    <property type="component" value="Unplaced"/>
</dbReference>
<evidence type="ECO:0000256" key="3">
    <source>
        <dbReference type="ARBA" id="ARBA00022676"/>
    </source>
</evidence>
<keyword evidence="7 12" id="KW-1133">Transmembrane helix</keyword>
<dbReference type="InterPro" id="IPR001675">
    <property type="entry name" value="Glyco_trans_29"/>
</dbReference>
<comment type="similarity">
    <text evidence="2">Belongs to the glycosyltransferase 29 family.</text>
</comment>
<evidence type="ECO:0000256" key="5">
    <source>
        <dbReference type="ARBA" id="ARBA00022692"/>
    </source>
</evidence>
<dbReference type="GO" id="GO:0006491">
    <property type="term" value="P:N-glycan processing"/>
    <property type="evidence" value="ECO:0007669"/>
    <property type="project" value="TreeGrafter"/>
</dbReference>
<dbReference type="AlphaFoldDB" id="A0A6P4Y8R6"/>
<dbReference type="GO" id="GO:0003828">
    <property type="term" value="F:alpha-N-acetylneuraminate alpha-2,8-sialyltransferase activity"/>
    <property type="evidence" value="ECO:0007669"/>
    <property type="project" value="TreeGrafter"/>
</dbReference>
<keyword evidence="3" id="KW-0328">Glycosyltransferase</keyword>
<proteinExistence type="inferred from homology"/>
<evidence type="ECO:0000313" key="13">
    <source>
        <dbReference type="Proteomes" id="UP000515135"/>
    </source>
</evidence>
<dbReference type="GO" id="GO:0000139">
    <property type="term" value="C:Golgi membrane"/>
    <property type="evidence" value="ECO:0007669"/>
    <property type="project" value="UniProtKB-SubCell"/>
</dbReference>
<evidence type="ECO:0000256" key="1">
    <source>
        <dbReference type="ARBA" id="ARBA00004323"/>
    </source>
</evidence>
<dbReference type="CDD" id="cd23963">
    <property type="entry name" value="GT29_ST8SIA"/>
    <property type="match status" value="1"/>
</dbReference>
<dbReference type="InterPro" id="IPR038578">
    <property type="entry name" value="GT29-like_sf"/>
</dbReference>
<evidence type="ECO:0000256" key="10">
    <source>
        <dbReference type="ARBA" id="ARBA00023180"/>
    </source>
</evidence>
<dbReference type="RefSeq" id="XP_019620873.1">
    <property type="nucleotide sequence ID" value="XM_019765314.1"/>
</dbReference>
<dbReference type="InterPro" id="IPR050943">
    <property type="entry name" value="Glycosyltr_29_Sialyltrsf"/>
</dbReference>
<evidence type="ECO:0000313" key="14">
    <source>
        <dbReference type="RefSeq" id="XP_019620873.1"/>
    </source>
</evidence>
<name>A0A6P4Y8R6_BRABE</name>
<keyword evidence="8" id="KW-0333">Golgi apparatus</keyword>
<dbReference type="KEGG" id="bbel:109467370"/>
<dbReference type="PANTHER" id="PTHR11987:SF53">
    <property type="entry name" value="ALPHA-2,8-SIALYLTRANSFERASE 8F-LIKE"/>
    <property type="match status" value="1"/>
</dbReference>
<evidence type="ECO:0000256" key="9">
    <source>
        <dbReference type="ARBA" id="ARBA00023136"/>
    </source>
</evidence>
<keyword evidence="13" id="KW-1185">Reference proteome</keyword>
<comment type="subcellular location">
    <subcellularLocation>
        <location evidence="1">Golgi apparatus membrane</location>
        <topology evidence="1">Single-pass type II membrane protein</topology>
    </subcellularLocation>
</comment>
<evidence type="ECO:0000256" key="2">
    <source>
        <dbReference type="ARBA" id="ARBA00006003"/>
    </source>
</evidence>
<feature type="transmembrane region" description="Helical" evidence="12">
    <location>
        <begin position="7"/>
        <end position="27"/>
    </location>
</feature>
<evidence type="ECO:0000256" key="8">
    <source>
        <dbReference type="ARBA" id="ARBA00023034"/>
    </source>
</evidence>
<keyword evidence="9 12" id="KW-0472">Membrane</keyword>
<keyword evidence="4" id="KW-0808">Transferase</keyword>
<dbReference type="Pfam" id="PF00777">
    <property type="entry name" value="Glyco_transf_29"/>
    <property type="match status" value="1"/>
</dbReference>
<keyword evidence="10" id="KW-0325">Glycoprotein</keyword>
<accession>A0A6P4Y8R6</accession>
<keyword evidence="5 12" id="KW-0812">Transmembrane</keyword>
<evidence type="ECO:0000256" key="12">
    <source>
        <dbReference type="SAM" id="Phobius"/>
    </source>
</evidence>